<organism evidence="1 2">
    <name type="scientific">Henosepilachna vigintioctopunctata</name>
    <dbReference type="NCBI Taxonomy" id="420089"/>
    <lineage>
        <taxon>Eukaryota</taxon>
        <taxon>Metazoa</taxon>
        <taxon>Ecdysozoa</taxon>
        <taxon>Arthropoda</taxon>
        <taxon>Hexapoda</taxon>
        <taxon>Insecta</taxon>
        <taxon>Pterygota</taxon>
        <taxon>Neoptera</taxon>
        <taxon>Endopterygota</taxon>
        <taxon>Coleoptera</taxon>
        <taxon>Polyphaga</taxon>
        <taxon>Cucujiformia</taxon>
        <taxon>Coccinelloidea</taxon>
        <taxon>Coccinellidae</taxon>
        <taxon>Epilachninae</taxon>
        <taxon>Epilachnini</taxon>
        <taxon>Henosepilachna</taxon>
    </lineage>
</organism>
<dbReference type="Proteomes" id="UP001431783">
    <property type="component" value="Unassembled WGS sequence"/>
</dbReference>
<proteinExistence type="predicted"/>
<keyword evidence="2" id="KW-1185">Reference proteome</keyword>
<gene>
    <name evidence="1" type="ORF">WA026_013594</name>
</gene>
<comment type="caution">
    <text evidence="1">The sequence shown here is derived from an EMBL/GenBank/DDBJ whole genome shotgun (WGS) entry which is preliminary data.</text>
</comment>
<evidence type="ECO:0008006" key="3">
    <source>
        <dbReference type="Google" id="ProtNLM"/>
    </source>
</evidence>
<evidence type="ECO:0000313" key="1">
    <source>
        <dbReference type="EMBL" id="KAK9891283.1"/>
    </source>
</evidence>
<dbReference type="EMBL" id="JARQZJ010000127">
    <property type="protein sequence ID" value="KAK9891283.1"/>
    <property type="molecule type" value="Genomic_DNA"/>
</dbReference>
<protein>
    <recommendedName>
        <fullName evidence="3">LAGLIDADG homing endonuclease</fullName>
    </recommendedName>
</protein>
<evidence type="ECO:0000313" key="2">
    <source>
        <dbReference type="Proteomes" id="UP001431783"/>
    </source>
</evidence>
<sequence length="132" mass="15109">MKGAGQGHKNKLKGVNIFNKKAMIGTEREAGDANAFKSIKPLNYEKKLWPFISPVNQSFESFMLGVPTDKRRGVYKWLLAHGSVFFEVPFRKGRTFFRAKAEKSTEYLESSFSAGKRNSMLNKLLQDKTYTY</sequence>
<name>A0AAW1VCQ9_9CUCU</name>
<reference evidence="1 2" key="1">
    <citation type="submission" date="2023-03" db="EMBL/GenBank/DDBJ databases">
        <title>Genome insight into feeding habits of ladybird beetles.</title>
        <authorList>
            <person name="Li H.-S."/>
            <person name="Huang Y.-H."/>
            <person name="Pang H."/>
        </authorList>
    </citation>
    <scope>NUCLEOTIDE SEQUENCE [LARGE SCALE GENOMIC DNA]</scope>
    <source>
        <strain evidence="1">SYSU_2023b</strain>
        <tissue evidence="1">Whole body</tissue>
    </source>
</reference>
<accession>A0AAW1VCQ9</accession>
<dbReference type="AlphaFoldDB" id="A0AAW1VCQ9"/>